<feature type="transmembrane region" description="Helical" evidence="1">
    <location>
        <begin position="40"/>
        <end position="62"/>
    </location>
</feature>
<evidence type="ECO:0000313" key="3">
    <source>
        <dbReference type="Proteomes" id="UP001499938"/>
    </source>
</evidence>
<dbReference type="EMBL" id="BAAAPO010000006">
    <property type="protein sequence ID" value="GAA1780648.1"/>
    <property type="molecule type" value="Genomic_DNA"/>
</dbReference>
<evidence type="ECO:0000313" key="2">
    <source>
        <dbReference type="EMBL" id="GAA1780648.1"/>
    </source>
</evidence>
<organism evidence="2 3">
    <name type="scientific">Nostocoides veronense</name>
    <dbReference type="NCBI Taxonomy" id="330836"/>
    <lineage>
        <taxon>Bacteria</taxon>
        <taxon>Bacillati</taxon>
        <taxon>Actinomycetota</taxon>
        <taxon>Actinomycetes</taxon>
        <taxon>Micrococcales</taxon>
        <taxon>Intrasporangiaceae</taxon>
        <taxon>Nostocoides</taxon>
    </lineage>
</organism>
<feature type="transmembrane region" description="Helical" evidence="1">
    <location>
        <begin position="7"/>
        <end position="28"/>
    </location>
</feature>
<dbReference type="RefSeq" id="WP_344080090.1">
    <property type="nucleotide sequence ID" value="NZ_BAAAPO010000006.1"/>
</dbReference>
<keyword evidence="3" id="KW-1185">Reference proteome</keyword>
<dbReference type="Proteomes" id="UP001499938">
    <property type="component" value="Unassembled WGS sequence"/>
</dbReference>
<keyword evidence="1" id="KW-0812">Transmembrane</keyword>
<evidence type="ECO:0000256" key="1">
    <source>
        <dbReference type="SAM" id="Phobius"/>
    </source>
</evidence>
<accession>A0ABN2L9Y5</accession>
<dbReference type="InterPro" id="IPR021517">
    <property type="entry name" value="DUF3180"/>
</dbReference>
<feature type="transmembrane region" description="Helical" evidence="1">
    <location>
        <begin position="121"/>
        <end position="139"/>
    </location>
</feature>
<feature type="transmembrane region" description="Helical" evidence="1">
    <location>
        <begin position="82"/>
        <end position="101"/>
    </location>
</feature>
<sequence length="154" mass="16366">MTGGRGLRWHIPAGFALFVAGLVALLTRRLMQSGTFPPRVPMAAVILIAILGIVVLWFGWAVRGYLRGRKADLNAIRAARTLALAQAAALTGAALIGLYAGQALGLAPDWDLKAAQRLLRGYALGLGASAWLLLAGLLAQSWCRIPPRERDDAS</sequence>
<gene>
    <name evidence="2" type="ORF">GCM10009811_02400</name>
</gene>
<dbReference type="Pfam" id="PF11377">
    <property type="entry name" value="DUF3180"/>
    <property type="match status" value="1"/>
</dbReference>
<reference evidence="2 3" key="1">
    <citation type="journal article" date="2019" name="Int. J. Syst. Evol. Microbiol.">
        <title>The Global Catalogue of Microorganisms (GCM) 10K type strain sequencing project: providing services to taxonomists for standard genome sequencing and annotation.</title>
        <authorList>
            <consortium name="The Broad Institute Genomics Platform"/>
            <consortium name="The Broad Institute Genome Sequencing Center for Infectious Disease"/>
            <person name="Wu L."/>
            <person name="Ma J."/>
        </authorList>
    </citation>
    <scope>NUCLEOTIDE SEQUENCE [LARGE SCALE GENOMIC DNA]</scope>
    <source>
        <strain evidence="2 3">JCM 15592</strain>
    </source>
</reference>
<keyword evidence="1" id="KW-1133">Transmembrane helix</keyword>
<name>A0ABN2L9Y5_9MICO</name>
<evidence type="ECO:0008006" key="4">
    <source>
        <dbReference type="Google" id="ProtNLM"/>
    </source>
</evidence>
<comment type="caution">
    <text evidence="2">The sequence shown here is derived from an EMBL/GenBank/DDBJ whole genome shotgun (WGS) entry which is preliminary data.</text>
</comment>
<keyword evidence="1" id="KW-0472">Membrane</keyword>
<proteinExistence type="predicted"/>
<protein>
    <recommendedName>
        <fullName evidence="4">DUF3180 domain-containing protein</fullName>
    </recommendedName>
</protein>